<dbReference type="OrthoDB" id="9809772at2"/>
<feature type="domain" description="HTH tetR-type" evidence="5">
    <location>
        <begin position="65"/>
        <end position="125"/>
    </location>
</feature>
<dbReference type="GO" id="GO:0003677">
    <property type="term" value="F:DNA binding"/>
    <property type="evidence" value="ECO:0007669"/>
    <property type="project" value="UniProtKB-UniRule"/>
</dbReference>
<dbReference type="InterPro" id="IPR001647">
    <property type="entry name" value="HTH_TetR"/>
</dbReference>
<accession>A0A396S3G9</accession>
<dbReference type="Pfam" id="PF00440">
    <property type="entry name" value="TetR_N"/>
    <property type="match status" value="1"/>
</dbReference>
<feature type="DNA-binding region" description="H-T-H motif" evidence="4">
    <location>
        <begin position="88"/>
        <end position="107"/>
    </location>
</feature>
<gene>
    <name evidence="6" type="ORF">C2846_04025</name>
</gene>
<keyword evidence="7" id="KW-1185">Reference proteome</keyword>
<evidence type="ECO:0000256" key="1">
    <source>
        <dbReference type="ARBA" id="ARBA00023015"/>
    </source>
</evidence>
<reference evidence="6 7" key="1">
    <citation type="submission" date="2018-06" db="EMBL/GenBank/DDBJ databases">
        <title>Pseudomonas jilinensis sp. nov., isolated from the production water of Jilin Oilfield in China.</title>
        <authorList>
            <person name="Wang J."/>
        </authorList>
    </citation>
    <scope>NUCLEOTIDE SEQUENCE [LARGE SCALE GENOMIC DNA]</scope>
    <source>
        <strain evidence="6 7">JS15-10A1</strain>
    </source>
</reference>
<evidence type="ECO:0000259" key="5">
    <source>
        <dbReference type="PROSITE" id="PS50977"/>
    </source>
</evidence>
<dbReference type="PROSITE" id="PS50977">
    <property type="entry name" value="HTH_TETR_2"/>
    <property type="match status" value="1"/>
</dbReference>
<evidence type="ECO:0000256" key="4">
    <source>
        <dbReference type="PROSITE-ProRule" id="PRU00335"/>
    </source>
</evidence>
<keyword evidence="3" id="KW-0804">Transcription</keyword>
<dbReference type="InterPro" id="IPR009057">
    <property type="entry name" value="Homeodomain-like_sf"/>
</dbReference>
<comment type="caution">
    <text evidence="6">The sequence shown here is derived from an EMBL/GenBank/DDBJ whole genome shotgun (WGS) entry which is preliminary data.</text>
</comment>
<keyword evidence="1" id="KW-0805">Transcription regulation</keyword>
<proteinExistence type="predicted"/>
<dbReference type="PANTHER" id="PTHR47506:SF1">
    <property type="entry name" value="HTH-TYPE TRANSCRIPTIONAL REGULATOR YJDC"/>
    <property type="match status" value="1"/>
</dbReference>
<protein>
    <recommendedName>
        <fullName evidence="5">HTH tetR-type domain-containing protein</fullName>
    </recommendedName>
</protein>
<dbReference type="AlphaFoldDB" id="A0A396S3G9"/>
<evidence type="ECO:0000313" key="6">
    <source>
        <dbReference type="EMBL" id="RHW22202.1"/>
    </source>
</evidence>
<evidence type="ECO:0000256" key="2">
    <source>
        <dbReference type="ARBA" id="ARBA00023125"/>
    </source>
</evidence>
<dbReference type="EMBL" id="QJSA01000003">
    <property type="protein sequence ID" value="RHW22202.1"/>
    <property type="molecule type" value="Genomic_DNA"/>
</dbReference>
<organism evidence="6 7">
    <name type="scientific">Pseudomonas jilinensis</name>
    <dbReference type="NCBI Taxonomy" id="2078689"/>
    <lineage>
        <taxon>Bacteria</taxon>
        <taxon>Pseudomonadati</taxon>
        <taxon>Pseudomonadota</taxon>
        <taxon>Gammaproteobacteria</taxon>
        <taxon>Pseudomonadales</taxon>
        <taxon>Pseudomonadaceae</taxon>
        <taxon>Pseudomonas</taxon>
    </lineage>
</organism>
<sequence length="246" mass="27397">MMSLASMGRAPGQISFLISCSNCLICRWAMPAMYSSGRVNTATSGSQLFSIIVDNQQNLPYGRLMDTKTQILSTAADLLQRQSLNGFSLQDIADRVGIRKASLFHHYRNKDALVADVIDTSIQALRRHIEAQQGQPAARQLEAFFAIYLNSIGPGRRLCPVGGVLGDWDHLDQQLRQRAQRLLDLQHDWLTGIALSGQCAENSEQAEHWAERVLMLVQGGLFLSRVKGSPLPIEQAISEVRRELKR</sequence>
<evidence type="ECO:0000313" key="7">
    <source>
        <dbReference type="Proteomes" id="UP000265745"/>
    </source>
</evidence>
<dbReference type="PRINTS" id="PR00455">
    <property type="entry name" value="HTHTETR"/>
</dbReference>
<evidence type="ECO:0000256" key="3">
    <source>
        <dbReference type="ARBA" id="ARBA00023163"/>
    </source>
</evidence>
<dbReference type="Proteomes" id="UP000265745">
    <property type="component" value="Unassembled WGS sequence"/>
</dbReference>
<dbReference type="SUPFAM" id="SSF48498">
    <property type="entry name" value="Tetracyclin repressor-like, C-terminal domain"/>
    <property type="match status" value="1"/>
</dbReference>
<dbReference type="InterPro" id="IPR036271">
    <property type="entry name" value="Tet_transcr_reg_TetR-rel_C_sf"/>
</dbReference>
<keyword evidence="2 4" id="KW-0238">DNA-binding</keyword>
<dbReference type="PANTHER" id="PTHR47506">
    <property type="entry name" value="TRANSCRIPTIONAL REGULATORY PROTEIN"/>
    <property type="match status" value="1"/>
</dbReference>
<dbReference type="SUPFAM" id="SSF46689">
    <property type="entry name" value="Homeodomain-like"/>
    <property type="match status" value="1"/>
</dbReference>
<name>A0A396S3G9_9PSED</name>
<dbReference type="Gene3D" id="1.10.357.10">
    <property type="entry name" value="Tetracycline Repressor, domain 2"/>
    <property type="match status" value="1"/>
</dbReference>